<sequence length="525" mass="59620">MKALKIKNRCESRLFFAFCTISSCKCSICESWIKHEKKPIVGLGAATYGYVQVEPFSERVERFCDKWQCIGACFFDSMPQVIKKEMLVRFNEEKNYKVGNGRGKLRFTHTPEALLAQPGFLHIQNFGCSTLYFVFSVVSKCECAVCQQWINREEFRAVDSEETKYGYFQVNGLGERIEHVCGQWNCVGACIFNAMPETIKKAMLLAFDKSKGYMYGNDRAKVHFTDTPEVGLTPTKPEATRPPNCIHVQNLGESTLFFAFCTTAWCKCDVCQSWLKLEKTPVVDLGRATYGYFQLEAFGHRVDHFCDTWSFIGACFFDALPETMEKELLLEFDKRKSYSFGSDRAKLRFIHAPTPPKYVHVQNLSGSTLYFAFSTVSECRCENCQQWIQLERLPLNNAQWRVGRFVVEPHKAHSVRTCDQWECVGACFLDAWPLELSKAQFGRFDRRQNYRVAGGKAKLCFANEQKSPQSRRSNQEAAVEVEIVGAGAMTEIGLELLKIGIEADPETVAESVNTVVEVASSCVIS</sequence>
<reference evidence="1" key="1">
    <citation type="submission" date="2019-03" db="EMBL/GenBank/DDBJ databases">
        <title>Long read genome sequence of the mycoparasitic Pythium oligandrum ATCC 38472 isolated from sugarbeet rhizosphere.</title>
        <authorList>
            <person name="Gaulin E."/>
        </authorList>
    </citation>
    <scope>NUCLEOTIDE SEQUENCE</scope>
    <source>
        <strain evidence="1">ATCC 38472_TT</strain>
    </source>
</reference>
<name>A0A8K1FL23_PYTOL</name>
<dbReference type="PROSITE" id="PS51257">
    <property type="entry name" value="PROKAR_LIPOPROTEIN"/>
    <property type="match status" value="1"/>
</dbReference>
<comment type="caution">
    <text evidence="1">The sequence shown here is derived from an EMBL/GenBank/DDBJ whole genome shotgun (WGS) entry which is preliminary data.</text>
</comment>
<dbReference type="Proteomes" id="UP000794436">
    <property type="component" value="Unassembled WGS sequence"/>
</dbReference>
<keyword evidence="2" id="KW-1185">Reference proteome</keyword>
<evidence type="ECO:0000313" key="1">
    <source>
        <dbReference type="EMBL" id="TMW62263.1"/>
    </source>
</evidence>
<gene>
    <name evidence="1" type="ORF">Poli38472_009756</name>
</gene>
<accession>A0A8K1FL23</accession>
<proteinExistence type="predicted"/>
<organism evidence="1 2">
    <name type="scientific">Pythium oligandrum</name>
    <name type="common">Mycoparasitic fungus</name>
    <dbReference type="NCBI Taxonomy" id="41045"/>
    <lineage>
        <taxon>Eukaryota</taxon>
        <taxon>Sar</taxon>
        <taxon>Stramenopiles</taxon>
        <taxon>Oomycota</taxon>
        <taxon>Peronosporomycetes</taxon>
        <taxon>Pythiales</taxon>
        <taxon>Pythiaceae</taxon>
        <taxon>Pythium</taxon>
    </lineage>
</organism>
<protein>
    <submittedName>
        <fullName evidence="1">Uncharacterized protein</fullName>
    </submittedName>
</protein>
<dbReference type="EMBL" id="SPLM01000074">
    <property type="protein sequence ID" value="TMW62263.1"/>
    <property type="molecule type" value="Genomic_DNA"/>
</dbReference>
<evidence type="ECO:0000313" key="2">
    <source>
        <dbReference type="Proteomes" id="UP000794436"/>
    </source>
</evidence>
<dbReference type="AlphaFoldDB" id="A0A8K1FL23"/>